<evidence type="ECO:0000259" key="1">
    <source>
        <dbReference type="PROSITE" id="PS51186"/>
    </source>
</evidence>
<name>A0A645EFR3_9ZZZZ</name>
<gene>
    <name evidence="2" type="ORF">SDC9_147374</name>
</gene>
<dbReference type="GO" id="GO:0016747">
    <property type="term" value="F:acyltransferase activity, transferring groups other than amino-acyl groups"/>
    <property type="evidence" value="ECO:0007669"/>
    <property type="project" value="InterPro"/>
</dbReference>
<proteinExistence type="predicted"/>
<evidence type="ECO:0000313" key="2">
    <source>
        <dbReference type="EMBL" id="MPN00180.1"/>
    </source>
</evidence>
<comment type="caution">
    <text evidence="2">The sequence shown here is derived from an EMBL/GenBank/DDBJ whole genome shotgun (WGS) entry which is preliminary data.</text>
</comment>
<dbReference type="InterPro" id="IPR016181">
    <property type="entry name" value="Acyl_CoA_acyltransferase"/>
</dbReference>
<dbReference type="AlphaFoldDB" id="A0A645EFR3"/>
<dbReference type="CDD" id="cd04301">
    <property type="entry name" value="NAT_SF"/>
    <property type="match status" value="1"/>
</dbReference>
<organism evidence="2">
    <name type="scientific">bioreactor metagenome</name>
    <dbReference type="NCBI Taxonomy" id="1076179"/>
    <lineage>
        <taxon>unclassified sequences</taxon>
        <taxon>metagenomes</taxon>
        <taxon>ecological metagenomes</taxon>
    </lineage>
</organism>
<dbReference type="EMBL" id="VSSQ01046223">
    <property type="protein sequence ID" value="MPN00180.1"/>
    <property type="molecule type" value="Genomic_DNA"/>
</dbReference>
<dbReference type="SUPFAM" id="SSF55729">
    <property type="entry name" value="Acyl-CoA N-acyltransferases (Nat)"/>
    <property type="match status" value="1"/>
</dbReference>
<sequence>MYLTPYEVNGKPFWCSLGFEDSGKIDPDNHSLIYIKKVEIKNNMKQIEVVLVNADNPDRCMDFMKLGYEYMREVGWDCSLQVHERFLSSIINKQGENNRWLALLKVDTVSVGFIHAKIDKDERVDWGYIMEFYIDPSYRRKGLGTRLYDFAKQKFISCGVKNIWLTANKITGEPFWFSIGFRDTGKLENELKVLEISI</sequence>
<dbReference type="InterPro" id="IPR000182">
    <property type="entry name" value="GNAT_dom"/>
</dbReference>
<dbReference type="Pfam" id="PF00583">
    <property type="entry name" value="Acetyltransf_1"/>
    <property type="match status" value="1"/>
</dbReference>
<protein>
    <recommendedName>
        <fullName evidence="1">N-acetyltransferase domain-containing protein</fullName>
    </recommendedName>
</protein>
<reference evidence="2" key="1">
    <citation type="submission" date="2019-08" db="EMBL/GenBank/DDBJ databases">
        <authorList>
            <person name="Kucharzyk K."/>
            <person name="Murdoch R.W."/>
            <person name="Higgins S."/>
            <person name="Loffler F."/>
        </authorList>
    </citation>
    <scope>NUCLEOTIDE SEQUENCE</scope>
</reference>
<dbReference type="Gene3D" id="3.40.630.30">
    <property type="match status" value="1"/>
</dbReference>
<accession>A0A645EFR3</accession>
<feature type="domain" description="N-acetyltransferase" evidence="1">
    <location>
        <begin position="47"/>
        <end position="198"/>
    </location>
</feature>
<dbReference type="PROSITE" id="PS51186">
    <property type="entry name" value="GNAT"/>
    <property type="match status" value="1"/>
</dbReference>